<dbReference type="KEGG" id="mpar:F7D14_21395"/>
<keyword evidence="1" id="KW-0614">Plasmid</keyword>
<geneLocation type="plasmid" evidence="1">
    <name>unnamed2</name>
</geneLocation>
<evidence type="ECO:0000313" key="2">
    <source>
        <dbReference type="Proteomes" id="UP000422569"/>
    </source>
</evidence>
<dbReference type="EMBL" id="CP044333">
    <property type="protein sequence ID" value="QGN00129.1"/>
    <property type="molecule type" value="Genomic_DNA"/>
</dbReference>
<sequence>MSWSAKDEDKLIWRLQRHLPLYAHCRPSLLAFLKVRTGNVSIAPRLKITGVFRADCAGGIICKVVLDDGLERQQVFVAPLEDLAIDRRHPIAQEIATRKPRRSRRGKTVGE</sequence>
<protein>
    <submittedName>
        <fullName evidence="1">Uncharacterized protein</fullName>
    </submittedName>
</protein>
<keyword evidence="2" id="KW-1185">Reference proteome</keyword>
<dbReference type="AlphaFoldDB" id="A0A6B8MC12"/>
<proteinExistence type="predicted"/>
<dbReference type="Proteomes" id="UP000422569">
    <property type="component" value="Plasmid unnamed2"/>
</dbReference>
<name>A0A6B8MC12_9HYPH</name>
<accession>A0A6B8MC12</accession>
<dbReference type="GeneID" id="42571024"/>
<evidence type="ECO:0000313" key="1">
    <source>
        <dbReference type="EMBL" id="QGN00129.1"/>
    </source>
</evidence>
<reference evidence="1 2" key="1">
    <citation type="submission" date="2019-09" db="EMBL/GenBank/DDBJ databases">
        <title>Isolation and complete genome sequencing of Methylocystis species.</title>
        <authorList>
            <person name="Rumah B.L."/>
            <person name="Stead C.E."/>
            <person name="Stevens B.C."/>
            <person name="Minton N.P."/>
            <person name="Grosse-Honebrink A."/>
            <person name="Zhang Y."/>
        </authorList>
    </citation>
    <scope>NUCLEOTIDE SEQUENCE [LARGE SCALE GENOMIC DNA]</scope>
    <source>
        <strain evidence="1 2">BRCS2</strain>
        <plasmid evidence="1 2">unnamed2</plasmid>
    </source>
</reference>
<dbReference type="RefSeq" id="WP_154420476.1">
    <property type="nucleotide sequence ID" value="NZ_CP044333.1"/>
</dbReference>
<gene>
    <name evidence="1" type="ORF">F7D14_21395</name>
</gene>
<organism evidence="1 2">
    <name type="scientific">Methylocystis parvus</name>
    <dbReference type="NCBI Taxonomy" id="134"/>
    <lineage>
        <taxon>Bacteria</taxon>
        <taxon>Pseudomonadati</taxon>
        <taxon>Pseudomonadota</taxon>
        <taxon>Alphaproteobacteria</taxon>
        <taxon>Hyphomicrobiales</taxon>
        <taxon>Methylocystaceae</taxon>
        <taxon>Methylocystis</taxon>
    </lineage>
</organism>